<feature type="region of interest" description="Disordered" evidence="1">
    <location>
        <begin position="54"/>
        <end position="73"/>
    </location>
</feature>
<reference evidence="2" key="1">
    <citation type="submission" date="2021-02" db="EMBL/GenBank/DDBJ databases">
        <authorList>
            <person name="Nowell W R."/>
        </authorList>
    </citation>
    <scope>NUCLEOTIDE SEQUENCE</scope>
</reference>
<organism evidence="2 4">
    <name type="scientific">Rotaria sordida</name>
    <dbReference type="NCBI Taxonomy" id="392033"/>
    <lineage>
        <taxon>Eukaryota</taxon>
        <taxon>Metazoa</taxon>
        <taxon>Spiralia</taxon>
        <taxon>Gnathifera</taxon>
        <taxon>Rotifera</taxon>
        <taxon>Eurotatoria</taxon>
        <taxon>Bdelloidea</taxon>
        <taxon>Philodinida</taxon>
        <taxon>Philodinidae</taxon>
        <taxon>Rotaria</taxon>
    </lineage>
</organism>
<protein>
    <submittedName>
        <fullName evidence="2">Uncharacterized protein</fullName>
    </submittedName>
</protein>
<comment type="caution">
    <text evidence="2">The sequence shown here is derived from an EMBL/GenBank/DDBJ whole genome shotgun (WGS) entry which is preliminary data.</text>
</comment>
<dbReference type="EMBL" id="CAJNOO010010933">
    <property type="protein sequence ID" value="CAF1500907.1"/>
    <property type="molecule type" value="Genomic_DNA"/>
</dbReference>
<proteinExistence type="predicted"/>
<evidence type="ECO:0000313" key="4">
    <source>
        <dbReference type="Proteomes" id="UP000663882"/>
    </source>
</evidence>
<evidence type="ECO:0000313" key="2">
    <source>
        <dbReference type="EMBL" id="CAF1500907.1"/>
    </source>
</evidence>
<sequence length="118" mass="13862">MTFDSSEHILDAQNWKVNGEIHSIELNISDTRLIGCLNLIQSIPFPQSIKQNEQDQYKKSLSKNKKYQTTTKEHYDQIESMTPIKKILHEQEQDQQKQIEIQSGEQTTQLSIDFQIRK</sequence>
<dbReference type="AlphaFoldDB" id="A0A815TBP1"/>
<gene>
    <name evidence="2" type="ORF">RFH988_LOCUS38759</name>
    <name evidence="3" type="ORF">ZHD862_LOCUS38696</name>
</gene>
<evidence type="ECO:0000313" key="3">
    <source>
        <dbReference type="EMBL" id="CAF1529884.1"/>
    </source>
</evidence>
<name>A0A815TBP1_9BILA</name>
<dbReference type="EMBL" id="CAJNOT010010333">
    <property type="protein sequence ID" value="CAF1529884.1"/>
    <property type="molecule type" value="Genomic_DNA"/>
</dbReference>
<accession>A0A815TBP1</accession>
<evidence type="ECO:0000256" key="1">
    <source>
        <dbReference type="SAM" id="MobiDB-lite"/>
    </source>
</evidence>
<dbReference type="Proteomes" id="UP000663882">
    <property type="component" value="Unassembled WGS sequence"/>
</dbReference>
<feature type="non-terminal residue" evidence="2">
    <location>
        <position position="1"/>
    </location>
</feature>
<dbReference type="Proteomes" id="UP000663864">
    <property type="component" value="Unassembled WGS sequence"/>
</dbReference>